<dbReference type="PANTHER" id="PTHR42718:SF46">
    <property type="entry name" value="BLR6921 PROTEIN"/>
    <property type="match status" value="1"/>
</dbReference>
<dbReference type="Gene3D" id="1.20.1250.20">
    <property type="entry name" value="MFS general substrate transporter like domains"/>
    <property type="match status" value="1"/>
</dbReference>
<reference evidence="11 12" key="1">
    <citation type="submission" date="2021-11" db="EMBL/GenBank/DDBJ databases">
        <title>Whole genome sequences of diphtheriae toxin producing Corynebacterium ulcerans isolates from cats in Osaka, Japan.</title>
        <authorList>
            <person name="Umeda K."/>
            <person name="Hirai Y."/>
        </authorList>
    </citation>
    <scope>NUCLEOTIDE SEQUENCE [LARGE SCALE GENOMIC DNA]</scope>
    <source>
        <strain evidence="11 12">12109B-1</strain>
    </source>
</reference>
<feature type="transmembrane region" description="Helical" evidence="9">
    <location>
        <begin position="190"/>
        <end position="212"/>
    </location>
</feature>
<dbReference type="InterPro" id="IPR020846">
    <property type="entry name" value="MFS_dom"/>
</dbReference>
<gene>
    <name evidence="11" type="ORF">CULCOIPH005_10810</name>
</gene>
<evidence type="ECO:0000256" key="6">
    <source>
        <dbReference type="ARBA" id="ARBA00022989"/>
    </source>
</evidence>
<sequence length="482" mass="51762">MSVESRDKHVDPDAGRYSSQGSDSYPAMPLPEKEAWPALIALCIGFFMILLDQTIVVVATPALQKELGASYNEVIWVTSAYLLTFAVPLLITGRLGDRFGPRNVYVAGMVVFTLSSLACGFAPNMITLILARAVQGLGASLLTPQTMSLINRMFARERRGAALGVWGSVAGLATLTGPILGGFITASFGWQWIFFINVPLGIVSVWSVIRLVPRLRPTNRSIDGLSMVLSVIAVFSLVFALQEGENAGWGWWIWVLILVGLVVTVLFVYQQERAEKAGKDALMPLSLFSIRNFSLGNIGITAMGFAIAGTPLPIMLFLQQVHGLSALQAGLFLVPQALISVIFSPFIGKLSDKRSPHHIAAFGFTTMAIGFGSVALVMILEVSVYWVLLAFIIYGLGNAFVWSPNSTSTMRDLPLHHMGVGSGVYNTTRQIGSVMGSAAIGAVLQWRIMVASPSSAYGEAVLVGAGFLIFGIISALLARENS</sequence>
<feature type="transmembrane region" description="Helical" evidence="9">
    <location>
        <begin position="104"/>
        <end position="123"/>
    </location>
</feature>
<dbReference type="CDD" id="cd17503">
    <property type="entry name" value="MFS_LmrB_MDR_like"/>
    <property type="match status" value="1"/>
</dbReference>
<dbReference type="PROSITE" id="PS50850">
    <property type="entry name" value="MFS"/>
    <property type="match status" value="1"/>
</dbReference>
<feature type="transmembrane region" description="Helical" evidence="9">
    <location>
        <begin position="359"/>
        <end position="379"/>
    </location>
</feature>
<feature type="transmembrane region" description="Helical" evidence="9">
    <location>
        <begin position="431"/>
        <end position="448"/>
    </location>
</feature>
<evidence type="ECO:0000256" key="1">
    <source>
        <dbReference type="ARBA" id="ARBA00004651"/>
    </source>
</evidence>
<accession>A0ABD0BFS0</accession>
<dbReference type="RefSeq" id="WP_014836250.1">
    <property type="nucleotide sequence ID" value="NZ_AP019662.1"/>
</dbReference>
<comment type="caution">
    <text evidence="11">The sequence shown here is derived from an EMBL/GenBank/DDBJ whole genome shotgun (WGS) entry which is preliminary data.</text>
</comment>
<dbReference type="FunFam" id="1.20.1720.10:FF:000021">
    <property type="entry name" value="Drug resistance transporter, EmrB/QacA subfamily"/>
    <property type="match status" value="1"/>
</dbReference>
<dbReference type="InterPro" id="IPR036259">
    <property type="entry name" value="MFS_trans_sf"/>
</dbReference>
<feature type="compositionally biased region" description="Basic and acidic residues" evidence="8">
    <location>
        <begin position="1"/>
        <end position="14"/>
    </location>
</feature>
<keyword evidence="7 9" id="KW-0472">Membrane</keyword>
<feature type="transmembrane region" description="Helical" evidence="9">
    <location>
        <begin position="224"/>
        <end position="242"/>
    </location>
</feature>
<dbReference type="PRINTS" id="PR01036">
    <property type="entry name" value="TCRTETB"/>
</dbReference>
<evidence type="ECO:0000256" key="5">
    <source>
        <dbReference type="ARBA" id="ARBA00022692"/>
    </source>
</evidence>
<feature type="transmembrane region" description="Helical" evidence="9">
    <location>
        <begin position="38"/>
        <end position="62"/>
    </location>
</feature>
<dbReference type="Gene3D" id="1.20.1720.10">
    <property type="entry name" value="Multidrug resistance protein D"/>
    <property type="match status" value="1"/>
</dbReference>
<evidence type="ECO:0000256" key="4">
    <source>
        <dbReference type="ARBA" id="ARBA00022475"/>
    </source>
</evidence>
<evidence type="ECO:0000256" key="7">
    <source>
        <dbReference type="ARBA" id="ARBA00023136"/>
    </source>
</evidence>
<proteinExistence type="inferred from homology"/>
<feature type="transmembrane region" description="Helical" evidence="9">
    <location>
        <begin position="326"/>
        <end position="347"/>
    </location>
</feature>
<dbReference type="SUPFAM" id="SSF103473">
    <property type="entry name" value="MFS general substrate transporter"/>
    <property type="match status" value="2"/>
</dbReference>
<evidence type="ECO:0000313" key="12">
    <source>
        <dbReference type="Proteomes" id="UP001205910"/>
    </source>
</evidence>
<dbReference type="Pfam" id="PF07690">
    <property type="entry name" value="MFS_1"/>
    <property type="match status" value="2"/>
</dbReference>
<protein>
    <submittedName>
        <fullName evidence="11">MFS transporter</fullName>
    </submittedName>
</protein>
<dbReference type="InterPro" id="IPR004638">
    <property type="entry name" value="EmrB-like"/>
</dbReference>
<dbReference type="NCBIfam" id="TIGR00711">
    <property type="entry name" value="efflux_EmrB"/>
    <property type="match status" value="1"/>
</dbReference>
<keyword evidence="5 9" id="KW-0812">Transmembrane</keyword>
<dbReference type="AlphaFoldDB" id="A0ABD0BFS0"/>
<feature type="transmembrane region" description="Helical" evidence="9">
    <location>
        <begin position="385"/>
        <end position="402"/>
    </location>
</feature>
<name>A0ABD0BFS0_CORUL</name>
<feature type="transmembrane region" description="Helical" evidence="9">
    <location>
        <begin position="162"/>
        <end position="184"/>
    </location>
</feature>
<keyword evidence="6 9" id="KW-1133">Transmembrane helix</keyword>
<feature type="transmembrane region" description="Helical" evidence="9">
    <location>
        <begin position="74"/>
        <end position="92"/>
    </location>
</feature>
<dbReference type="Proteomes" id="UP001205910">
    <property type="component" value="Unassembled WGS sequence"/>
</dbReference>
<evidence type="ECO:0000256" key="9">
    <source>
        <dbReference type="SAM" id="Phobius"/>
    </source>
</evidence>
<feature type="transmembrane region" description="Helical" evidence="9">
    <location>
        <begin position="460"/>
        <end position="478"/>
    </location>
</feature>
<dbReference type="GO" id="GO:0005886">
    <property type="term" value="C:plasma membrane"/>
    <property type="evidence" value="ECO:0007669"/>
    <property type="project" value="UniProtKB-SubCell"/>
</dbReference>
<keyword evidence="3" id="KW-0813">Transport</keyword>
<comment type="similarity">
    <text evidence="2">Belongs to the major facilitator superfamily. EmrB family.</text>
</comment>
<feature type="transmembrane region" description="Helical" evidence="9">
    <location>
        <begin position="290"/>
        <end position="314"/>
    </location>
</feature>
<feature type="domain" description="Major facilitator superfamily (MFS) profile" evidence="10">
    <location>
        <begin position="38"/>
        <end position="482"/>
    </location>
</feature>
<feature type="region of interest" description="Disordered" evidence="8">
    <location>
        <begin position="1"/>
        <end position="25"/>
    </location>
</feature>
<evidence type="ECO:0000259" key="10">
    <source>
        <dbReference type="PROSITE" id="PS50850"/>
    </source>
</evidence>
<keyword evidence="4" id="KW-1003">Cell membrane</keyword>
<evidence type="ECO:0000256" key="8">
    <source>
        <dbReference type="SAM" id="MobiDB-lite"/>
    </source>
</evidence>
<feature type="transmembrane region" description="Helical" evidence="9">
    <location>
        <begin position="129"/>
        <end position="150"/>
    </location>
</feature>
<dbReference type="PANTHER" id="PTHR42718">
    <property type="entry name" value="MAJOR FACILITATOR SUPERFAMILY MULTIDRUG TRANSPORTER MFSC"/>
    <property type="match status" value="1"/>
</dbReference>
<evidence type="ECO:0000256" key="2">
    <source>
        <dbReference type="ARBA" id="ARBA00008537"/>
    </source>
</evidence>
<dbReference type="InterPro" id="IPR011701">
    <property type="entry name" value="MFS"/>
</dbReference>
<organism evidence="11 12">
    <name type="scientific">Corynebacterium ulcerans</name>
    <dbReference type="NCBI Taxonomy" id="65058"/>
    <lineage>
        <taxon>Bacteria</taxon>
        <taxon>Bacillati</taxon>
        <taxon>Actinomycetota</taxon>
        <taxon>Actinomycetes</taxon>
        <taxon>Mycobacteriales</taxon>
        <taxon>Corynebacteriaceae</taxon>
        <taxon>Corynebacterium</taxon>
    </lineage>
</organism>
<comment type="subcellular location">
    <subcellularLocation>
        <location evidence="1">Cell membrane</location>
        <topology evidence="1">Multi-pass membrane protein</topology>
    </subcellularLocation>
</comment>
<dbReference type="EMBL" id="BQFK01000002">
    <property type="protein sequence ID" value="GJJ42892.1"/>
    <property type="molecule type" value="Genomic_DNA"/>
</dbReference>
<feature type="transmembrane region" description="Helical" evidence="9">
    <location>
        <begin position="248"/>
        <end position="269"/>
    </location>
</feature>
<evidence type="ECO:0000313" key="11">
    <source>
        <dbReference type="EMBL" id="GJJ42892.1"/>
    </source>
</evidence>
<evidence type="ECO:0000256" key="3">
    <source>
        <dbReference type="ARBA" id="ARBA00022448"/>
    </source>
</evidence>